<dbReference type="InterPro" id="IPR051864">
    <property type="entry name" value="NCF2_NOXA1"/>
</dbReference>
<dbReference type="InterPro" id="IPR034889">
    <property type="entry name" value="NCF2_SH3"/>
</dbReference>
<dbReference type="FunFam" id="1.25.40.10:FF:000017">
    <property type="entry name" value="NADPH oxidase regulator NoxR"/>
    <property type="match status" value="1"/>
</dbReference>
<dbReference type="GO" id="GO:0042554">
    <property type="term" value="P:superoxide anion generation"/>
    <property type="evidence" value="ECO:0007669"/>
    <property type="project" value="TreeGrafter"/>
</dbReference>
<dbReference type="PROSITE" id="PS50005">
    <property type="entry name" value="TPR"/>
    <property type="match status" value="1"/>
</dbReference>
<dbReference type="SUPFAM" id="SSF54277">
    <property type="entry name" value="CAD &amp; PB1 domains"/>
    <property type="match status" value="1"/>
</dbReference>
<dbReference type="InterPro" id="IPR011990">
    <property type="entry name" value="TPR-like_helical_dom_sf"/>
</dbReference>
<evidence type="ECO:0000256" key="2">
    <source>
        <dbReference type="ARBA" id="ARBA00008051"/>
    </source>
</evidence>
<reference evidence="10 11" key="1">
    <citation type="submission" date="2020-06" db="EMBL/GenBank/DDBJ databases">
        <authorList>
            <consortium name="Wellcome Sanger Institute Data Sharing"/>
        </authorList>
    </citation>
    <scope>NUCLEOTIDE SEQUENCE [LARGE SCALE GENOMIC DNA]</scope>
</reference>
<gene>
    <name evidence="10" type="primary">NCF2</name>
</gene>
<evidence type="ECO:0000256" key="7">
    <source>
        <dbReference type="PROSITE-ProRule" id="PRU00192"/>
    </source>
</evidence>
<dbReference type="InterPro" id="IPR001452">
    <property type="entry name" value="SH3_domain"/>
</dbReference>
<evidence type="ECO:0000256" key="8">
    <source>
        <dbReference type="PROSITE-ProRule" id="PRU00339"/>
    </source>
</evidence>
<dbReference type="Gene3D" id="1.25.40.10">
    <property type="entry name" value="Tetratricopeptide repeat domain"/>
    <property type="match status" value="1"/>
</dbReference>
<dbReference type="GO" id="GO:0006909">
    <property type="term" value="P:phagocytosis"/>
    <property type="evidence" value="ECO:0007669"/>
    <property type="project" value="InterPro"/>
</dbReference>
<dbReference type="SUPFAM" id="SSF50044">
    <property type="entry name" value="SH3-domain"/>
    <property type="match status" value="2"/>
</dbReference>
<reference evidence="10" key="2">
    <citation type="submission" date="2025-08" db="UniProtKB">
        <authorList>
            <consortium name="Ensembl"/>
        </authorList>
    </citation>
    <scope>IDENTIFICATION</scope>
</reference>
<dbReference type="GO" id="GO:0043020">
    <property type="term" value="C:NADPH oxidase complex"/>
    <property type="evidence" value="ECO:0007669"/>
    <property type="project" value="InterPro"/>
</dbReference>
<keyword evidence="5" id="KW-0677">Repeat</keyword>
<dbReference type="GO" id="GO:0016176">
    <property type="term" value="F:superoxide-generating NADPH oxidase activator activity"/>
    <property type="evidence" value="ECO:0007669"/>
    <property type="project" value="InterPro"/>
</dbReference>
<evidence type="ECO:0000259" key="9">
    <source>
        <dbReference type="PROSITE" id="PS50002"/>
    </source>
</evidence>
<dbReference type="GO" id="GO:0005737">
    <property type="term" value="C:cytoplasm"/>
    <property type="evidence" value="ECO:0007669"/>
    <property type="project" value="UniProtKB-SubCell"/>
</dbReference>
<name>A0AAY4B503_9TELE</name>
<dbReference type="Pfam" id="PF13181">
    <property type="entry name" value="TPR_8"/>
    <property type="match status" value="1"/>
</dbReference>
<dbReference type="AlphaFoldDB" id="A0AAY4B503"/>
<dbReference type="Proteomes" id="UP000694580">
    <property type="component" value="Chromosome 2"/>
</dbReference>
<dbReference type="Gene3D" id="2.30.30.40">
    <property type="entry name" value="SH3 Domains"/>
    <property type="match status" value="2"/>
</dbReference>
<evidence type="ECO:0000256" key="6">
    <source>
        <dbReference type="ARBA" id="ARBA00022803"/>
    </source>
</evidence>
<evidence type="ECO:0000313" key="10">
    <source>
        <dbReference type="Ensembl" id="ENSDCDP00010014866.1"/>
    </source>
</evidence>
<comment type="subcellular location">
    <subcellularLocation>
        <location evidence="1">Cytoplasm</location>
    </subcellularLocation>
</comment>
<protein>
    <recommendedName>
        <fullName evidence="9">SH3 domain-containing protein</fullName>
    </recommendedName>
</protein>
<dbReference type="CDD" id="cd12046">
    <property type="entry name" value="SH3_p67phox_C"/>
    <property type="match status" value="1"/>
</dbReference>
<feature type="domain" description="SH3" evidence="9">
    <location>
        <begin position="376"/>
        <end position="435"/>
    </location>
</feature>
<evidence type="ECO:0000256" key="1">
    <source>
        <dbReference type="ARBA" id="ARBA00004496"/>
    </source>
</evidence>
<sequence length="437" mass="49594">MSFLNTLRQWDKAVGCAEQKNTETALEVFLDIEDKNSKISYNIGCLHLANGDFDAAEKAFDFSIGKDGHLAVAFAQRGITFYKKEKYEEALADFKLALKELRDNNLIDYSPLGLRYKLHACEVLHNMGLVHAQLGDWEKAQENLFSALARKAEAKFKHIDLALEAILKHKLFELAEIRPGLLFKPNQKYVSELEKKDYLGKAKVVASVVHQDEFSGFAPLQPQVEDVPSTPIRSHSLRALKGEPHTVLYEFYPETVEELAVLPGNVVFVLEKGTDHWASVIFNERVSVPKNRFTVTLSLAHTQNHFSSFFVYREVWFHIITLGHWTTRSYTRCLMKVHFLYTVVITVLPGIPYRTLLHKISTKLNLPASVPDETTPAITQVVALHSYESTNPEDLQFRQGDVITVLSKVNADWLEGRCNGKTGIFPASFVQHLKKDH</sequence>
<keyword evidence="6 8" id="KW-0802">TPR repeat</keyword>
<dbReference type="PANTHER" id="PTHR15175:SF3">
    <property type="entry name" value="NEUTROPHIL CYTOSOL FACTOR 2"/>
    <property type="match status" value="1"/>
</dbReference>
<dbReference type="PRINTS" id="PR00452">
    <property type="entry name" value="SH3DOMAIN"/>
</dbReference>
<dbReference type="PROSITE" id="PS50002">
    <property type="entry name" value="SH3"/>
    <property type="match status" value="1"/>
</dbReference>
<evidence type="ECO:0000256" key="5">
    <source>
        <dbReference type="ARBA" id="ARBA00022737"/>
    </source>
</evidence>
<keyword evidence="11" id="KW-1185">Reference proteome</keyword>
<dbReference type="PANTHER" id="PTHR15175">
    <property type="entry name" value="NEUTROPHIL CYTOSOLIC FACTOR 2, NEUTROPHIL NADPH OXIDASE FACTOR 2"/>
    <property type="match status" value="1"/>
</dbReference>
<feature type="repeat" description="TPR" evidence="8">
    <location>
        <begin position="71"/>
        <end position="104"/>
    </location>
</feature>
<evidence type="ECO:0000313" key="11">
    <source>
        <dbReference type="Proteomes" id="UP000694580"/>
    </source>
</evidence>
<organism evidence="10 11">
    <name type="scientific">Denticeps clupeoides</name>
    <name type="common">denticle herring</name>
    <dbReference type="NCBI Taxonomy" id="299321"/>
    <lineage>
        <taxon>Eukaryota</taxon>
        <taxon>Metazoa</taxon>
        <taxon>Chordata</taxon>
        <taxon>Craniata</taxon>
        <taxon>Vertebrata</taxon>
        <taxon>Euteleostomi</taxon>
        <taxon>Actinopterygii</taxon>
        <taxon>Neopterygii</taxon>
        <taxon>Teleostei</taxon>
        <taxon>Clupei</taxon>
        <taxon>Clupeiformes</taxon>
        <taxon>Denticipitoidei</taxon>
        <taxon>Denticipitidae</taxon>
        <taxon>Denticeps</taxon>
    </lineage>
</organism>
<dbReference type="GeneTree" id="ENSGT00530000063843"/>
<dbReference type="Pfam" id="PF00018">
    <property type="entry name" value="SH3_1"/>
    <property type="match status" value="1"/>
</dbReference>
<dbReference type="Ensembl" id="ENSDCDT00010015655.1">
    <property type="protein sequence ID" value="ENSDCDP00010014866.1"/>
    <property type="gene ID" value="ENSDCDG00010006684.1"/>
</dbReference>
<dbReference type="GO" id="GO:0045730">
    <property type="term" value="P:respiratory burst"/>
    <property type="evidence" value="ECO:0007669"/>
    <property type="project" value="InterPro"/>
</dbReference>
<dbReference type="SUPFAM" id="SSF48452">
    <property type="entry name" value="TPR-like"/>
    <property type="match status" value="1"/>
</dbReference>
<dbReference type="InterPro" id="IPR036028">
    <property type="entry name" value="SH3-like_dom_sf"/>
</dbReference>
<accession>A0AAY4B503</accession>
<dbReference type="SMART" id="SM00028">
    <property type="entry name" value="TPR"/>
    <property type="match status" value="3"/>
</dbReference>
<dbReference type="InterPro" id="IPR019734">
    <property type="entry name" value="TPR_rpt"/>
</dbReference>
<dbReference type="Gene3D" id="3.10.20.90">
    <property type="entry name" value="Phosphatidylinositol 3-kinase Catalytic Subunit, Chain A, domain 1"/>
    <property type="match status" value="1"/>
</dbReference>
<evidence type="ECO:0000256" key="4">
    <source>
        <dbReference type="ARBA" id="ARBA00022490"/>
    </source>
</evidence>
<proteinExistence type="inferred from homology"/>
<keyword evidence="3 7" id="KW-0728">SH3 domain</keyword>
<comment type="similarity">
    <text evidence="2">Belongs to the NCF2/NOXA1 family.</text>
</comment>
<evidence type="ECO:0000256" key="3">
    <source>
        <dbReference type="ARBA" id="ARBA00022443"/>
    </source>
</evidence>
<reference evidence="10" key="3">
    <citation type="submission" date="2025-09" db="UniProtKB">
        <authorList>
            <consortium name="Ensembl"/>
        </authorList>
    </citation>
    <scope>IDENTIFICATION</scope>
</reference>
<keyword evidence="4" id="KW-0963">Cytoplasm</keyword>
<dbReference type="PRINTS" id="PR00499">
    <property type="entry name" value="P67PHOX"/>
</dbReference>
<dbReference type="SMART" id="SM00326">
    <property type="entry name" value="SH3"/>
    <property type="match status" value="2"/>
</dbReference>